<gene>
    <name evidence="1" type="ORF">ABL_01319</name>
</gene>
<dbReference type="PANTHER" id="PTHR48419:SF1">
    <property type="entry name" value="SULFOTRANSFERASE DOMAIN-CONTAINING PROTEIN"/>
    <property type="match status" value="1"/>
</dbReference>
<name>A0A100I6S8_ASPNG</name>
<comment type="caution">
    <text evidence="1">The sequence shown here is derived from an EMBL/GenBank/DDBJ whole genome shotgun (WGS) entry which is preliminary data.</text>
</comment>
<accession>A0A100I6S8</accession>
<dbReference type="OrthoDB" id="3650366at2759"/>
<dbReference type="OMA" id="YFFYDAF"/>
<dbReference type="PANTHER" id="PTHR48419">
    <property type="entry name" value="SULFOTRANSFERASE DOMAIN-CONTAINING PROTEIN"/>
    <property type="match status" value="1"/>
</dbReference>
<sequence length="345" mass="38801">MESHNSPSRLLLVSVPRTASNLLLKILNIPGQPNAFAADRGGYFFYNAFHAVAKDGRLTQAPSEWTDEAKHEVQSTFQECFDHLEETCALAERENKTMFAKEHSFWLSNPMAFMQAIHGPEKGPYDFSTFHVNVPSSYGTTRTFSTNNKTVLPDEYLRTWTMAFIIRHPAIVFPSFCRAMNKISDMGVMDTKILPGTLLTNMTLHWTRSLFDWSLEQTGSTPLLLDAYDVVHNPDAVTKFCRLAGLDPSKLQFQWESGVHADSVARPNGASQGVFDWDTGKSVMLSTLNESSGVMKSKEPAVVDIPTEVKKWQLEFGEEMAQLIEKAVSDAMPDYEYLRAKRVTV</sequence>
<dbReference type="VEuPathDB" id="FungiDB:M747DRAFT_292736"/>
<dbReference type="VEuPathDB" id="FungiDB:ASPNIDRAFT2_1141932"/>
<reference evidence="2" key="1">
    <citation type="journal article" date="2016" name="Genome Announc.">
        <title>Draft genome sequence of Aspergillus niger strain An76.</title>
        <authorList>
            <person name="Gong W."/>
            <person name="Cheng Z."/>
            <person name="Zhang H."/>
            <person name="Liu L."/>
            <person name="Gao P."/>
            <person name="Wang L."/>
        </authorList>
    </citation>
    <scope>NUCLEOTIDE SEQUENCE [LARGE SCALE GENOMIC DNA]</scope>
    <source>
        <strain evidence="2">An76</strain>
    </source>
</reference>
<proteinExistence type="predicted"/>
<dbReference type="Proteomes" id="UP000068243">
    <property type="component" value="Unassembled WGS sequence"/>
</dbReference>
<dbReference type="InterPro" id="IPR027417">
    <property type="entry name" value="P-loop_NTPase"/>
</dbReference>
<organism evidence="1 2">
    <name type="scientific">Aspergillus niger</name>
    <dbReference type="NCBI Taxonomy" id="5061"/>
    <lineage>
        <taxon>Eukaryota</taxon>
        <taxon>Fungi</taxon>
        <taxon>Dikarya</taxon>
        <taxon>Ascomycota</taxon>
        <taxon>Pezizomycotina</taxon>
        <taxon>Eurotiomycetes</taxon>
        <taxon>Eurotiomycetidae</taxon>
        <taxon>Eurotiales</taxon>
        <taxon>Aspergillaceae</taxon>
        <taxon>Aspergillus</taxon>
        <taxon>Aspergillus subgen. Circumdati</taxon>
    </lineage>
</organism>
<dbReference type="AlphaFoldDB" id="A0A100I6S8"/>
<dbReference type="SUPFAM" id="SSF52540">
    <property type="entry name" value="P-loop containing nucleoside triphosphate hydrolases"/>
    <property type="match status" value="1"/>
</dbReference>
<dbReference type="PaxDb" id="5061-CADANGAP00010501"/>
<protein>
    <submittedName>
        <fullName evidence="1">Similar to An13g01800</fullName>
    </submittedName>
</protein>
<dbReference type="VEuPathDB" id="FungiDB:An13g01800"/>
<evidence type="ECO:0000313" key="2">
    <source>
        <dbReference type="Proteomes" id="UP000068243"/>
    </source>
</evidence>
<dbReference type="EMBL" id="BCMY01000002">
    <property type="protein sequence ID" value="GAQ35776.1"/>
    <property type="molecule type" value="Genomic_DNA"/>
</dbReference>
<dbReference type="VEuPathDB" id="FungiDB:ATCC64974_24980"/>
<dbReference type="InterPro" id="IPR053226">
    <property type="entry name" value="Pyrrolopyrazine_biosynth_F"/>
</dbReference>
<evidence type="ECO:0000313" key="1">
    <source>
        <dbReference type="EMBL" id="GAQ35776.1"/>
    </source>
</evidence>